<gene>
    <name evidence="1" type="ORF">GCM10007874_35920</name>
</gene>
<protein>
    <recommendedName>
        <fullName evidence="3">DUF982 domain-containing protein</fullName>
    </recommendedName>
</protein>
<proteinExistence type="predicted"/>
<organism evidence="1 2">
    <name type="scientific">Labrys miyagiensis</name>
    <dbReference type="NCBI Taxonomy" id="346912"/>
    <lineage>
        <taxon>Bacteria</taxon>
        <taxon>Pseudomonadati</taxon>
        <taxon>Pseudomonadota</taxon>
        <taxon>Alphaproteobacteria</taxon>
        <taxon>Hyphomicrobiales</taxon>
        <taxon>Xanthobacteraceae</taxon>
        <taxon>Labrys</taxon>
    </lineage>
</organism>
<name>A0ABQ6CNS6_9HYPH</name>
<evidence type="ECO:0000313" key="1">
    <source>
        <dbReference type="EMBL" id="GLS20575.1"/>
    </source>
</evidence>
<evidence type="ECO:0000313" key="2">
    <source>
        <dbReference type="Proteomes" id="UP001156882"/>
    </source>
</evidence>
<dbReference type="InterPro" id="IPR010385">
    <property type="entry name" value="DUF982"/>
</dbReference>
<dbReference type="EMBL" id="BSPC01000031">
    <property type="protein sequence ID" value="GLS20575.1"/>
    <property type="molecule type" value="Genomic_DNA"/>
</dbReference>
<reference evidence="2" key="1">
    <citation type="journal article" date="2019" name="Int. J. Syst. Evol. Microbiol.">
        <title>The Global Catalogue of Microorganisms (GCM) 10K type strain sequencing project: providing services to taxonomists for standard genome sequencing and annotation.</title>
        <authorList>
            <consortium name="The Broad Institute Genomics Platform"/>
            <consortium name="The Broad Institute Genome Sequencing Center for Infectious Disease"/>
            <person name="Wu L."/>
            <person name="Ma J."/>
        </authorList>
    </citation>
    <scope>NUCLEOTIDE SEQUENCE [LARGE SCALE GENOMIC DNA]</scope>
    <source>
        <strain evidence="2">NBRC 101365</strain>
    </source>
</reference>
<comment type="caution">
    <text evidence="1">The sequence shown here is derived from an EMBL/GenBank/DDBJ whole genome shotgun (WGS) entry which is preliminary data.</text>
</comment>
<keyword evidence="2" id="KW-1185">Reference proteome</keyword>
<dbReference type="Pfam" id="PF06169">
    <property type="entry name" value="DUF982"/>
    <property type="match status" value="1"/>
</dbReference>
<accession>A0ABQ6CNS6</accession>
<evidence type="ECO:0008006" key="3">
    <source>
        <dbReference type="Google" id="ProtNLM"/>
    </source>
</evidence>
<dbReference type="Gene3D" id="6.10.250.730">
    <property type="match status" value="1"/>
</dbReference>
<sequence>MSKASFEQPVVFMLRPNLLQRVGNIAEASYFLLHCWPQERGPAYLAARDACYLAALGQMSADDCRRAFARALPEAGMPSLDEFGNSNCACADGDRPEPESGYVWFPADTKASAVPARREELSSNLTMSEVGKALRRMRERHGGNPPSL</sequence>
<dbReference type="RefSeq" id="WP_284313664.1">
    <property type="nucleotide sequence ID" value="NZ_BSPC01000031.1"/>
</dbReference>
<dbReference type="Proteomes" id="UP001156882">
    <property type="component" value="Unassembled WGS sequence"/>
</dbReference>